<sequence>MPDYTKLSGWLLRISTTLGKRRAATTLVTFDFCAHLFLQESRLMKPIAPGTVIFHRFRGYGVITSVNLLTGWVAARFGSEKRTLDLNLSTDEVQHADGEPILFRHAPPDRMPHARLMALVRELHRAGYQRLYLYSWPKPSGLHWRWHLFCGRRSWMERARREGWYGSGADYNFNPILGWGDQPGAAIPELARALAQFDPHGLAQALGRDEDHSAWFAKVCDALLPDYAFSLGWSEGPMPDSLPVIPVRKNVPEYSGPALPWPPGWQGMWRDTTLAAPAARLNKLILPSGAGDDD</sequence>
<accession>G0AFS9</accession>
<reference evidence="1 2" key="3">
    <citation type="journal article" date="2008" name="FEMS Microbiol. Ecol.">
        <title>Identification and characterization of genes underlying chitinolysis in Collimonas fungivorans Ter331.</title>
        <authorList>
            <person name="Fritsche K."/>
            <person name="de Boer W."/>
            <person name="Gerards S."/>
            <person name="van den Berg M."/>
            <person name="van Veen J.A."/>
            <person name="Leveau J.H."/>
        </authorList>
    </citation>
    <scope>NUCLEOTIDE SEQUENCE [LARGE SCALE GENOMIC DNA]</scope>
    <source>
        <strain evidence="1 2">Ter331</strain>
    </source>
</reference>
<reference evidence="1 2" key="1">
    <citation type="journal article" date="2004" name="Environ. Microbiol.">
        <title>Phylogeny-function analysis of (meta)genomic libraries: screening for expression of ribosomal RNA genes by large-insert library fluorescent in situ hybridization (LIL-FISH).</title>
        <authorList>
            <person name="Leveau J.H."/>
            <person name="Gerards S."/>
            <person name="de Boer W."/>
            <person name="van Veen J.A."/>
        </authorList>
    </citation>
    <scope>NUCLEOTIDE SEQUENCE [LARGE SCALE GENOMIC DNA]</scope>
    <source>
        <strain evidence="1 2">Ter331</strain>
    </source>
</reference>
<reference evidence="1 2" key="2">
    <citation type="journal article" date="2006" name="J. Microbiol. Methods">
        <title>Genomic flank-sequencing of plasposon insertion sites for rapid identification of functional genes.</title>
        <authorList>
            <person name="Leveau J.H."/>
            <person name="Gerards S."/>
            <person name="Fritsche K."/>
            <person name="Zondag G."/>
            <person name="van Veen J.A."/>
        </authorList>
    </citation>
    <scope>NUCLEOTIDE SEQUENCE [LARGE SCALE GENOMIC DNA]</scope>
    <source>
        <strain evidence="1 2">Ter331</strain>
    </source>
</reference>
<evidence type="ECO:0008006" key="3">
    <source>
        <dbReference type="Google" id="ProtNLM"/>
    </source>
</evidence>
<reference evidence="2" key="6">
    <citation type="submission" date="2011-05" db="EMBL/GenBank/DDBJ databases">
        <title>Complete sequence of Collimonas fungivorans Ter331.</title>
        <authorList>
            <person name="Leveau J.H."/>
        </authorList>
    </citation>
    <scope>NUCLEOTIDE SEQUENCE [LARGE SCALE GENOMIC DNA]</scope>
    <source>
        <strain evidence="2">Ter331</strain>
    </source>
</reference>
<name>G0AFS9_COLFT</name>
<keyword evidence="2" id="KW-1185">Reference proteome</keyword>
<dbReference type="AlphaFoldDB" id="G0AFS9"/>
<protein>
    <recommendedName>
        <fullName evidence="3">L-asparaginase</fullName>
    </recommendedName>
</protein>
<dbReference type="HOGENOM" id="CLU_1106131_0_0_4"/>
<proteinExistence type="predicted"/>
<organism evidence="1 2">
    <name type="scientific">Collimonas fungivorans (strain Ter331)</name>
    <dbReference type="NCBI Taxonomy" id="1005048"/>
    <lineage>
        <taxon>Bacteria</taxon>
        <taxon>Pseudomonadati</taxon>
        <taxon>Pseudomonadota</taxon>
        <taxon>Betaproteobacteria</taxon>
        <taxon>Burkholderiales</taxon>
        <taxon>Oxalobacteraceae</taxon>
        <taxon>Collimonas</taxon>
    </lineage>
</organism>
<dbReference type="eggNOG" id="ENOG50301YU">
    <property type="taxonomic scope" value="Bacteria"/>
</dbReference>
<gene>
    <name evidence="1" type="ordered locus">CFU_4428</name>
</gene>
<evidence type="ECO:0000313" key="2">
    <source>
        <dbReference type="Proteomes" id="UP000008392"/>
    </source>
</evidence>
<dbReference type="EMBL" id="CP002745">
    <property type="protein sequence ID" value="AEK64249.1"/>
    <property type="molecule type" value="Genomic_DNA"/>
</dbReference>
<dbReference type="STRING" id="1005048.CFU_4428"/>
<reference evidence="1 2" key="4">
    <citation type="journal article" date="2010" name="Environ. Microbiol.">
        <title>The bacterial genus Collimonas: mycophagy, weathering and other adaptive solutions to life in oligotrophic soil environments.</title>
        <authorList>
            <person name="Leveau J.H."/>
            <person name="Uroz S."/>
            <person name="de Boer W."/>
        </authorList>
    </citation>
    <scope>NUCLEOTIDE SEQUENCE [LARGE SCALE GENOMIC DNA]</scope>
    <source>
        <strain evidence="1 2">Ter331</strain>
    </source>
</reference>
<dbReference type="KEGG" id="cfu:CFU_4428"/>
<dbReference type="Proteomes" id="UP000008392">
    <property type="component" value="Chromosome"/>
</dbReference>
<reference evidence="1 2" key="5">
    <citation type="journal article" date="2011" name="ISME J.">
        <title>Dual transcriptional profiling of a bacterial/fungal confrontation: Collimonas fungivorans versus Aspergillus niger.</title>
        <authorList>
            <person name="Mela F."/>
            <person name="Fritsche K."/>
            <person name="de Boer W."/>
            <person name="van Veen J.A."/>
            <person name="de Graaff L.H."/>
            <person name="van den Berg M."/>
            <person name="Leveau J.H."/>
        </authorList>
    </citation>
    <scope>NUCLEOTIDE SEQUENCE [LARGE SCALE GENOMIC DNA]</scope>
    <source>
        <strain evidence="1 2">Ter331</strain>
    </source>
</reference>
<evidence type="ECO:0000313" key="1">
    <source>
        <dbReference type="EMBL" id="AEK64249.1"/>
    </source>
</evidence>